<feature type="compositionally biased region" description="Polar residues" evidence="1">
    <location>
        <begin position="1"/>
        <end position="21"/>
    </location>
</feature>
<keyword evidence="3" id="KW-1185">Reference proteome</keyword>
<evidence type="ECO:0000313" key="2">
    <source>
        <dbReference type="EMBL" id="EHK97254.1"/>
    </source>
</evidence>
<dbReference type="InParanoid" id="H0EW47"/>
<feature type="region of interest" description="Disordered" evidence="1">
    <location>
        <begin position="40"/>
        <end position="96"/>
    </location>
</feature>
<dbReference type="AlphaFoldDB" id="H0EW47"/>
<proteinExistence type="predicted"/>
<name>H0EW47_GLAL7</name>
<dbReference type="Proteomes" id="UP000005446">
    <property type="component" value="Unassembled WGS sequence"/>
</dbReference>
<evidence type="ECO:0000256" key="1">
    <source>
        <dbReference type="SAM" id="MobiDB-lite"/>
    </source>
</evidence>
<dbReference type="OrthoDB" id="10269830at2759"/>
<reference evidence="2 3" key="1">
    <citation type="journal article" date="2012" name="Eukaryot. Cell">
        <title>Genome sequence of the fungus Glarea lozoyensis: the first genome sequence of a species from the Helotiaceae family.</title>
        <authorList>
            <person name="Youssar L."/>
            <person name="Gruening B.A."/>
            <person name="Erxleben A."/>
            <person name="Guenther S."/>
            <person name="Huettel W."/>
        </authorList>
    </citation>
    <scope>NUCLEOTIDE SEQUENCE [LARGE SCALE GENOMIC DNA]</scope>
    <source>
        <strain evidence="3">ATCC 74030 / MF5533</strain>
    </source>
</reference>
<feature type="region of interest" description="Disordered" evidence="1">
    <location>
        <begin position="1"/>
        <end position="25"/>
    </location>
</feature>
<comment type="caution">
    <text evidence="2">The sequence shown here is derived from an EMBL/GenBank/DDBJ whole genome shotgun (WGS) entry which is preliminary data.</text>
</comment>
<sequence>MAPSSPIVQAQNRRENINPNLSGAPVPSLLLQRRLANRPLLTPHGHPTTAGSPVIQPFNTSQGGTIISGGVEKPGDAAKIAGDDLMAPVNPDRTATNDLTDIQHKQIGDGYMTSQQPLEDIGNKMVVETQKFSPPAPKDGAVMIPENPGSAEPAVSTSNSTRETPAGHVDANGFMHSAKCIHALSLAPPVQSLNEDGSDAAGGSENWWNQGPYYTREMEEDMMENYCQQWGCFEQE</sequence>
<dbReference type="EMBL" id="AGUE01000200">
    <property type="protein sequence ID" value="EHK97254.1"/>
    <property type="molecule type" value="Genomic_DNA"/>
</dbReference>
<gene>
    <name evidence="2" type="ORF">M7I_6984</name>
</gene>
<organism evidence="2 3">
    <name type="scientific">Glarea lozoyensis (strain ATCC 74030 / MF5533)</name>
    <dbReference type="NCBI Taxonomy" id="1104152"/>
    <lineage>
        <taxon>Eukaryota</taxon>
        <taxon>Fungi</taxon>
        <taxon>Dikarya</taxon>
        <taxon>Ascomycota</taxon>
        <taxon>Pezizomycotina</taxon>
        <taxon>Leotiomycetes</taxon>
        <taxon>Helotiales</taxon>
        <taxon>Helotiaceae</taxon>
        <taxon>Glarea</taxon>
    </lineage>
</organism>
<protein>
    <submittedName>
        <fullName evidence="2">Uncharacterized protein</fullName>
    </submittedName>
</protein>
<accession>H0EW47</accession>
<evidence type="ECO:0000313" key="3">
    <source>
        <dbReference type="Proteomes" id="UP000005446"/>
    </source>
</evidence>
<dbReference type="HOGENOM" id="CLU_1175527_0_0_1"/>